<feature type="region of interest" description="Disordered" evidence="1">
    <location>
        <begin position="966"/>
        <end position="985"/>
    </location>
</feature>
<sequence length="1737" mass="188770">MPTSNVTGSISVLLQPKLLNHTPLGDGFFNITNRVMFSESGNDSTFEFVQSSDGNQSTAKFSLFTMFPISVTRWSGYSGATVDDKVANALVDPTFDFEIPSRTEVKIYEGEDLVFGGIVTEVSRIRQGGMIIMEVKCADYTALLDELVIDRYKVPYLAKDYEIIKGGFSTDADENAIKITKLNDGGSGSVREIVVSLDDAHDLTVGQEVVIDKTTNYNGTWTVSEILSLFAYKATKSGTSPYSASSETSGRHIPRTISFFDDIRTTDPYSGATFNAGITFDSSSVKEELSQVRFSPVTYLPDPKFPEQLGAKIWIPFGDPKSSSGRLTFDPKSGDTTTDLRLARIESTIVERYAIKSISTTAQGTSPDLYYTVTIMGTHYITDGTRVGIQNALFGDPNNVTQMFRVDNVASDTTLRIYTEQGVNITPITATITAATSANGKTTYTAVNTFKVGDFVGISDITQSGSTGTFNIPMGTITSCTPTSFTINNTTTNTYTSGGFASVTFVTISDPASLQAAEKRFRIVAGCRPNITATNDIPSDSSGTGEIWFDGKLGISGTPTGKWFNKNEIAFISKSNQFDGRIRVEANDDDSESGLEENYYVARWKRRKNIVTLQVARKAADGKIKFTRRHPFEKGSIITITGTTGPAGGSTNAPNANDVTITNIVDGMIQYEDAGKPHPKLLNLTQAQRAVTSVTISSAVLTKPYVMYADSREGTGNTYGQTPERIGYNAVLSHFQWEWQAVASGDRGAGTPSSSFTTMPYDALEYIGGRQGVKFVGSKYNAVSSAMRSEIYSVKRSGTLVTVQTYAPVWFPEGGVVRVDSGVSSVNGTFSVVDVSTEDTTPGFTYKTETSGTVSETVTTGYAYNEHNGFWAMGKSFSAICVVRVNDSLPSSGQFHTIWHHGSITTGQRRELKVDSTGQIIFSPTSSINMSTGLTLLADEDAMIYVSLDHTNGNLRVRKNDETPYATTLGSNYSGTTDPRSNGDVASNLTIGHGYSSSSVPNNFLNATLGDFIVSSKCLNSDEELQFISWFAHWYTLQDKLQDDNDYRDIINLPGKTRTNRAKEPFNGMTLRQAMDYICKKTGCQYWVDQTKTLHYVRRDIKNLVKNPTFEDTYGGFSTANWTTGSGFSITSRTGGPYGYGYAMQCSGTTAVHSYSNLFAVSPGNALWASAMIKSSDVSKSRLKIRFFNASGVQVGADKTIGSGLDEDNTWQKMWGIVDVPSSGSITQAAVVFDHNSKVVTYTDYYADPICVILDGEFGFADYGRAPGSSYELLFDPQFNDPSTGIYALKTFETPQNISQHGSQSNRLYVYAKATSVDRTGDVIMDNVVAGQVIRYTFDFVQGVWASHGKLIEASTTNSDVETLADATKAASTFWAENGQAIQSYEFDHSTNASSGRLSVGSVVPYLWTEVGITEPLVVKSQTTRLIGGEFYYSVQLAGEPAFQQNAIILVKKDKLTVSLGSGQLAYTRPTSISSVLATAQDEDGLISANDLRVLLQWSFDDNDPRNTLVKGFEVQRRAQKLAKKAIGPGGLTNRSLIGDVAIRRTAALAGKYSTVKLALSNASAIRVGDLITIDNWKNAKKFTKGNPSINGTWSVTSVQNSGRVVCFKMLAHADTAIAVSAQTKAQVAAQCPSLVIKWREHGAAEAATEWLGFNSLVTTKSFSDDGEFVGAGKSSINYRYQYRIRAVAITSDDAKLYGDWTYVPETSVSSLVDSSWIYVTRDLRVAAAAPVEEDLT</sequence>
<evidence type="ECO:0000313" key="2">
    <source>
        <dbReference type="EMBL" id="CAB4174727.1"/>
    </source>
</evidence>
<gene>
    <name evidence="3" type="ORF">UFOVP1131_59</name>
    <name evidence="4" type="ORF">UFOVP1245_3</name>
    <name evidence="5" type="ORF">UFOVP1582_51</name>
    <name evidence="2" type="ORF">UFOVP966_73</name>
</gene>
<dbReference type="EMBL" id="LR797071">
    <property type="protein sequence ID" value="CAB4184945.1"/>
    <property type="molecule type" value="Genomic_DNA"/>
</dbReference>
<dbReference type="EMBL" id="LR798428">
    <property type="protein sequence ID" value="CAB5231261.1"/>
    <property type="molecule type" value="Genomic_DNA"/>
</dbReference>
<dbReference type="EMBL" id="LR797185">
    <property type="protein sequence ID" value="CAB4192193.1"/>
    <property type="molecule type" value="Genomic_DNA"/>
</dbReference>
<evidence type="ECO:0000313" key="5">
    <source>
        <dbReference type="EMBL" id="CAB5231261.1"/>
    </source>
</evidence>
<accession>A0A6J5R5W9</accession>
<organism evidence="4">
    <name type="scientific">uncultured Caudovirales phage</name>
    <dbReference type="NCBI Taxonomy" id="2100421"/>
    <lineage>
        <taxon>Viruses</taxon>
        <taxon>Duplodnaviria</taxon>
        <taxon>Heunggongvirae</taxon>
        <taxon>Uroviricota</taxon>
        <taxon>Caudoviricetes</taxon>
        <taxon>Peduoviridae</taxon>
        <taxon>Maltschvirus</taxon>
        <taxon>Maltschvirus maltsch</taxon>
    </lineage>
</organism>
<protein>
    <submittedName>
        <fullName evidence="4">Uncharacterized protein</fullName>
    </submittedName>
</protein>
<evidence type="ECO:0000313" key="4">
    <source>
        <dbReference type="EMBL" id="CAB4192193.1"/>
    </source>
</evidence>
<reference evidence="4" key="1">
    <citation type="submission" date="2020-05" db="EMBL/GenBank/DDBJ databases">
        <authorList>
            <person name="Chiriac C."/>
            <person name="Salcher M."/>
            <person name="Ghai R."/>
            <person name="Kavagutti S V."/>
        </authorList>
    </citation>
    <scope>NUCLEOTIDE SEQUENCE</scope>
</reference>
<evidence type="ECO:0000256" key="1">
    <source>
        <dbReference type="SAM" id="MobiDB-lite"/>
    </source>
</evidence>
<evidence type="ECO:0000313" key="3">
    <source>
        <dbReference type="EMBL" id="CAB4184945.1"/>
    </source>
</evidence>
<dbReference type="EMBL" id="LR796919">
    <property type="protein sequence ID" value="CAB4174727.1"/>
    <property type="molecule type" value="Genomic_DNA"/>
</dbReference>
<dbReference type="Gene3D" id="2.60.120.260">
    <property type="entry name" value="Galactose-binding domain-like"/>
    <property type="match status" value="1"/>
</dbReference>
<name>A0A6J5R5W9_9CAUD</name>
<proteinExistence type="predicted"/>